<dbReference type="InterPro" id="IPR012337">
    <property type="entry name" value="RNaseH-like_sf"/>
</dbReference>
<feature type="domain" description="HAT C-terminal dimerisation" evidence="1">
    <location>
        <begin position="198"/>
        <end position="265"/>
    </location>
</feature>
<dbReference type="OrthoDB" id="2422127at2759"/>
<evidence type="ECO:0000313" key="3">
    <source>
        <dbReference type="Proteomes" id="UP000186922"/>
    </source>
</evidence>
<keyword evidence="3" id="KW-1185">Reference proteome</keyword>
<evidence type="ECO:0000259" key="1">
    <source>
        <dbReference type="Pfam" id="PF05699"/>
    </source>
</evidence>
<dbReference type="Proteomes" id="UP000186922">
    <property type="component" value="Unassembled WGS sequence"/>
</dbReference>
<dbReference type="SUPFAM" id="SSF53098">
    <property type="entry name" value="Ribonuclease H-like"/>
    <property type="match status" value="1"/>
</dbReference>
<protein>
    <recommendedName>
        <fullName evidence="1">HAT C-terminal dimerisation domain-containing protein</fullName>
    </recommendedName>
</protein>
<sequence>MFVFRHKFTLSVDASKVAHKHCMSTVIILEGSARGMLIDLDFQTQSIDGNYIARLMKYVMAFYKFEPSNCVEFVCDGHSANRRAFNLYLRKVIPNATYMTCFAHMWNNVHKDFAEFRTALMKASKRLSNLTSTDPMFRHPGASFLEAVQIFSPIAFRNKLSGLSHTDIERWKGHLKCVKEVTSDEWADYIRMIKEHPKHHKPEIVDLGGYWKEMTVEFPNLSKVALLNIWLTVNSVEVERGFSYMNTFLGPRRGQLTEKNIACLMSFCFNVRDRSSNDVIRRFIFKECTDFFILF</sequence>
<dbReference type="GO" id="GO:0046983">
    <property type="term" value="F:protein dimerization activity"/>
    <property type="evidence" value="ECO:0007669"/>
    <property type="project" value="InterPro"/>
</dbReference>
<name>A0A1D1W5R2_RAMVA</name>
<gene>
    <name evidence="2" type="primary">RvY_16332</name>
    <name evidence="2" type="synonym">RvY_16332.2</name>
    <name evidence="2" type="ORF">RvY_16332-2</name>
</gene>
<proteinExistence type="predicted"/>
<dbReference type="AlphaFoldDB" id="A0A1D1W5R2"/>
<organism evidence="2 3">
    <name type="scientific">Ramazzottius varieornatus</name>
    <name type="common">Water bear</name>
    <name type="synonym">Tardigrade</name>
    <dbReference type="NCBI Taxonomy" id="947166"/>
    <lineage>
        <taxon>Eukaryota</taxon>
        <taxon>Metazoa</taxon>
        <taxon>Ecdysozoa</taxon>
        <taxon>Tardigrada</taxon>
        <taxon>Eutardigrada</taxon>
        <taxon>Parachela</taxon>
        <taxon>Hypsibioidea</taxon>
        <taxon>Ramazzottiidae</taxon>
        <taxon>Ramazzottius</taxon>
    </lineage>
</organism>
<accession>A0A1D1W5R2</accession>
<dbReference type="InterPro" id="IPR008906">
    <property type="entry name" value="HATC_C_dom"/>
</dbReference>
<dbReference type="Pfam" id="PF05699">
    <property type="entry name" value="Dimer_Tnp_hAT"/>
    <property type="match status" value="1"/>
</dbReference>
<evidence type="ECO:0000313" key="2">
    <source>
        <dbReference type="EMBL" id="GAV06319.1"/>
    </source>
</evidence>
<dbReference type="EMBL" id="BDGG01000013">
    <property type="protein sequence ID" value="GAV06319.1"/>
    <property type="molecule type" value="Genomic_DNA"/>
</dbReference>
<reference evidence="2 3" key="1">
    <citation type="journal article" date="2016" name="Nat. Commun.">
        <title>Extremotolerant tardigrade genome and improved radiotolerance of human cultured cells by tardigrade-unique protein.</title>
        <authorList>
            <person name="Hashimoto T."/>
            <person name="Horikawa D.D."/>
            <person name="Saito Y."/>
            <person name="Kuwahara H."/>
            <person name="Kozuka-Hata H."/>
            <person name="Shin-I T."/>
            <person name="Minakuchi Y."/>
            <person name="Ohishi K."/>
            <person name="Motoyama A."/>
            <person name="Aizu T."/>
            <person name="Enomoto A."/>
            <person name="Kondo K."/>
            <person name="Tanaka S."/>
            <person name="Hara Y."/>
            <person name="Koshikawa S."/>
            <person name="Sagara H."/>
            <person name="Miura T."/>
            <person name="Yokobori S."/>
            <person name="Miyagawa K."/>
            <person name="Suzuki Y."/>
            <person name="Kubo T."/>
            <person name="Oyama M."/>
            <person name="Kohara Y."/>
            <person name="Fujiyama A."/>
            <person name="Arakawa K."/>
            <person name="Katayama T."/>
            <person name="Toyoda A."/>
            <person name="Kunieda T."/>
        </authorList>
    </citation>
    <scope>NUCLEOTIDE SEQUENCE [LARGE SCALE GENOMIC DNA]</scope>
    <source>
        <strain evidence="2 3">YOKOZUNA-1</strain>
    </source>
</reference>
<comment type="caution">
    <text evidence="2">The sequence shown here is derived from an EMBL/GenBank/DDBJ whole genome shotgun (WGS) entry which is preliminary data.</text>
</comment>